<feature type="domain" description="Helix-hairpin-helix DNA-binding motif class 1" evidence="2">
    <location>
        <begin position="238"/>
        <end position="257"/>
    </location>
</feature>
<dbReference type="eggNOG" id="COG1555">
    <property type="taxonomic scope" value="Bacteria"/>
</dbReference>
<comment type="caution">
    <text evidence="3">The sequence shown here is derived from an EMBL/GenBank/DDBJ whole genome shotgun (WGS) entry which is preliminary data.</text>
</comment>
<keyword evidence="1" id="KW-0812">Transmembrane</keyword>
<sequence length="328" mass="37495">MLMKRVKLWIRNYFGFSRKETNGFIILMALLVVLIAILLSNPHLGSFSKKQVDNSDQSTLDSLEALIAKQTAELAAEKKEYKKSSDYIKTPRYSRKKKYKKTPAYTPNEFFTFDPNTATVQDWQKLGFSAKVAGRIQNYVSKGGKFRQKSDLKKIYGFPERAYDQLEAYIQLPDKYEAPKNRKYTTASPFATQEDKTAPFDLNEATTEQLKQIKGIGEALSERIISFRNRLGGFSNTEQLKDIYGLKPEVISALLQYASLTPANIKKINVNTAKFEALKAHPYIGYKLAKIIINYREHHGNYTSIKDLGKIKIIDETKLAQLKPYIAF</sequence>
<feature type="transmembrane region" description="Helical" evidence="1">
    <location>
        <begin position="21"/>
        <end position="39"/>
    </location>
</feature>
<feature type="domain" description="Helix-hairpin-helix DNA-binding motif class 1" evidence="2">
    <location>
        <begin position="208"/>
        <end position="227"/>
    </location>
</feature>
<dbReference type="Gene3D" id="1.10.150.280">
    <property type="entry name" value="AF1531-like domain"/>
    <property type="match status" value="2"/>
</dbReference>
<evidence type="ECO:0000313" key="3">
    <source>
        <dbReference type="EMBL" id="EAY24675.1"/>
    </source>
</evidence>
<dbReference type="Pfam" id="PF12836">
    <property type="entry name" value="HHH_3"/>
    <property type="match status" value="3"/>
</dbReference>
<dbReference type="PANTHER" id="PTHR21180">
    <property type="entry name" value="ENDONUCLEASE/EXONUCLEASE/PHOSPHATASE FAMILY DOMAIN-CONTAINING PROTEIN 1"/>
    <property type="match status" value="1"/>
</dbReference>
<accession>A1ZYA9</accession>
<dbReference type="EMBL" id="AAWS01000064">
    <property type="protein sequence ID" value="EAY24675.1"/>
    <property type="molecule type" value="Genomic_DNA"/>
</dbReference>
<evidence type="ECO:0000256" key="1">
    <source>
        <dbReference type="SAM" id="Phobius"/>
    </source>
</evidence>
<keyword evidence="4" id="KW-1185">Reference proteome</keyword>
<evidence type="ECO:0000313" key="4">
    <source>
        <dbReference type="Proteomes" id="UP000004095"/>
    </source>
</evidence>
<reference evidence="3 4" key="1">
    <citation type="submission" date="2007-01" db="EMBL/GenBank/DDBJ databases">
        <authorList>
            <person name="Haygood M."/>
            <person name="Podell S."/>
            <person name="Anderson C."/>
            <person name="Hopkinson B."/>
            <person name="Roe K."/>
            <person name="Barbeau K."/>
            <person name="Gaasterland T."/>
            <person name="Ferriera S."/>
            <person name="Johnson J."/>
            <person name="Kravitz S."/>
            <person name="Beeson K."/>
            <person name="Sutton G."/>
            <person name="Rogers Y.-H."/>
            <person name="Friedman R."/>
            <person name="Frazier M."/>
            <person name="Venter J.C."/>
        </authorList>
    </citation>
    <scope>NUCLEOTIDE SEQUENCE [LARGE SCALE GENOMIC DNA]</scope>
    <source>
        <strain evidence="3 4">ATCC 23134</strain>
    </source>
</reference>
<dbReference type="InterPro" id="IPR010994">
    <property type="entry name" value="RuvA_2-like"/>
</dbReference>
<dbReference type="SMART" id="SM00278">
    <property type="entry name" value="HhH1"/>
    <property type="match status" value="2"/>
</dbReference>
<keyword evidence="1" id="KW-0472">Membrane</keyword>
<dbReference type="Proteomes" id="UP000004095">
    <property type="component" value="Unassembled WGS sequence"/>
</dbReference>
<dbReference type="Gene3D" id="1.10.150.310">
    <property type="entry name" value="Tex RuvX-like domain-like"/>
    <property type="match status" value="1"/>
</dbReference>
<proteinExistence type="predicted"/>
<organism evidence="3 4">
    <name type="scientific">Microscilla marina ATCC 23134</name>
    <dbReference type="NCBI Taxonomy" id="313606"/>
    <lineage>
        <taxon>Bacteria</taxon>
        <taxon>Pseudomonadati</taxon>
        <taxon>Bacteroidota</taxon>
        <taxon>Cytophagia</taxon>
        <taxon>Cytophagales</taxon>
        <taxon>Microscillaceae</taxon>
        <taxon>Microscilla</taxon>
    </lineage>
</organism>
<dbReference type="AlphaFoldDB" id="A1ZYA9"/>
<protein>
    <recommendedName>
        <fullName evidence="2">Helix-hairpin-helix DNA-binding motif class 1 domain-containing protein</fullName>
    </recommendedName>
</protein>
<dbReference type="OrthoDB" id="981124at2"/>
<keyword evidence="1" id="KW-1133">Transmembrane helix</keyword>
<dbReference type="GO" id="GO:0003677">
    <property type="term" value="F:DNA binding"/>
    <property type="evidence" value="ECO:0007669"/>
    <property type="project" value="InterPro"/>
</dbReference>
<gene>
    <name evidence="3" type="ORF">M23134_00627</name>
</gene>
<name>A1ZYA9_MICM2</name>
<dbReference type="InterPro" id="IPR051675">
    <property type="entry name" value="Endo/Exo/Phosphatase_dom_1"/>
</dbReference>
<evidence type="ECO:0000259" key="2">
    <source>
        <dbReference type="SMART" id="SM00278"/>
    </source>
</evidence>
<dbReference type="InterPro" id="IPR003583">
    <property type="entry name" value="Hlx-hairpin-Hlx_DNA-bd_motif"/>
</dbReference>
<dbReference type="SUPFAM" id="SSF47781">
    <property type="entry name" value="RuvA domain 2-like"/>
    <property type="match status" value="3"/>
</dbReference>
<dbReference type="GO" id="GO:0006281">
    <property type="term" value="P:DNA repair"/>
    <property type="evidence" value="ECO:0007669"/>
    <property type="project" value="InterPro"/>
</dbReference>
<dbReference type="PANTHER" id="PTHR21180:SF32">
    <property type="entry name" value="ENDONUCLEASE_EXONUCLEASE_PHOSPHATASE FAMILY DOMAIN-CONTAINING PROTEIN 1"/>
    <property type="match status" value="1"/>
</dbReference>